<dbReference type="InterPro" id="IPR000914">
    <property type="entry name" value="SBP_5_dom"/>
</dbReference>
<dbReference type="GO" id="GO:0042884">
    <property type="term" value="P:microcin transport"/>
    <property type="evidence" value="ECO:0007669"/>
    <property type="project" value="TreeGrafter"/>
</dbReference>
<dbReference type="InterPro" id="IPR030678">
    <property type="entry name" value="Peptide/Ni-bd"/>
</dbReference>
<name>A0A1H7RDG1_9RHOB</name>
<keyword evidence="3" id="KW-0732">Signal</keyword>
<evidence type="ECO:0000259" key="4">
    <source>
        <dbReference type="Pfam" id="PF00496"/>
    </source>
</evidence>
<evidence type="ECO:0000256" key="2">
    <source>
        <dbReference type="ARBA" id="ARBA00005695"/>
    </source>
</evidence>
<dbReference type="Gene3D" id="3.10.105.10">
    <property type="entry name" value="Dipeptide-binding Protein, Domain 3"/>
    <property type="match status" value="1"/>
</dbReference>
<dbReference type="PANTHER" id="PTHR30290:SF64">
    <property type="entry name" value="ABC TRANSPORTER PERIPLASMIC BINDING PROTEIN"/>
    <property type="match status" value="1"/>
</dbReference>
<dbReference type="AlphaFoldDB" id="A0A1H7RDG1"/>
<evidence type="ECO:0000256" key="1">
    <source>
        <dbReference type="ARBA" id="ARBA00004418"/>
    </source>
</evidence>
<evidence type="ECO:0000313" key="5">
    <source>
        <dbReference type="EMBL" id="SEL58223.1"/>
    </source>
</evidence>
<dbReference type="EMBL" id="FNZQ01000006">
    <property type="protein sequence ID" value="SEL58223.1"/>
    <property type="molecule type" value="Genomic_DNA"/>
</dbReference>
<comment type="subcellular location">
    <subcellularLocation>
        <location evidence="1">Periplasm</location>
    </subcellularLocation>
</comment>
<dbReference type="GO" id="GO:0015833">
    <property type="term" value="P:peptide transport"/>
    <property type="evidence" value="ECO:0007669"/>
    <property type="project" value="TreeGrafter"/>
</dbReference>
<gene>
    <name evidence="5" type="ORF">SAMN04488526_3038</name>
</gene>
<dbReference type="Proteomes" id="UP000199283">
    <property type="component" value="Unassembled WGS sequence"/>
</dbReference>
<dbReference type="InterPro" id="IPR039424">
    <property type="entry name" value="SBP_5"/>
</dbReference>
<reference evidence="5 6" key="1">
    <citation type="submission" date="2016-10" db="EMBL/GenBank/DDBJ databases">
        <authorList>
            <person name="de Groot N.N."/>
        </authorList>
    </citation>
    <scope>NUCLEOTIDE SEQUENCE [LARGE SCALE GENOMIC DNA]</scope>
    <source>
        <strain evidence="5 6">DSM 14858</strain>
    </source>
</reference>
<dbReference type="PIRSF" id="PIRSF002741">
    <property type="entry name" value="MppA"/>
    <property type="match status" value="1"/>
</dbReference>
<dbReference type="CDD" id="cd08497">
    <property type="entry name" value="MbnE-like"/>
    <property type="match status" value="1"/>
</dbReference>
<dbReference type="GO" id="GO:1904680">
    <property type="term" value="F:peptide transmembrane transporter activity"/>
    <property type="evidence" value="ECO:0007669"/>
    <property type="project" value="TreeGrafter"/>
</dbReference>
<evidence type="ECO:0000256" key="3">
    <source>
        <dbReference type="ARBA" id="ARBA00022729"/>
    </source>
</evidence>
<dbReference type="Gene3D" id="3.40.190.10">
    <property type="entry name" value="Periplasmic binding protein-like II"/>
    <property type="match status" value="1"/>
</dbReference>
<dbReference type="GO" id="GO:0043190">
    <property type="term" value="C:ATP-binding cassette (ABC) transporter complex"/>
    <property type="evidence" value="ECO:0007669"/>
    <property type="project" value="InterPro"/>
</dbReference>
<proteinExistence type="inferred from homology"/>
<accession>A0A1H7RDG1</accession>
<dbReference type="Pfam" id="PF00496">
    <property type="entry name" value="SBP_bac_5"/>
    <property type="match status" value="1"/>
</dbReference>
<protein>
    <submittedName>
        <fullName evidence="5">Peptide/nickel transport system substrate-binding protein</fullName>
    </submittedName>
</protein>
<dbReference type="SUPFAM" id="SSF53850">
    <property type="entry name" value="Periplasmic binding protein-like II"/>
    <property type="match status" value="1"/>
</dbReference>
<dbReference type="PANTHER" id="PTHR30290">
    <property type="entry name" value="PERIPLASMIC BINDING COMPONENT OF ABC TRANSPORTER"/>
    <property type="match status" value="1"/>
</dbReference>
<dbReference type="STRING" id="188906.SAMN04488526_3038"/>
<evidence type="ECO:0000313" key="6">
    <source>
        <dbReference type="Proteomes" id="UP000199283"/>
    </source>
</evidence>
<sequence>MFQINFKVNNTLLLGKTMMNKCFSRIRFCGGVILATMAGLGIAFPVVADGHGIALYGEPALPSDYTNLPQANPDAPTGGTFVDGQVGSFDSLNPHILQGNTPWQLRFLAYESLMGRAYDEPFTLYGLLAERVEVNDEQTQITFTLNPAAEFSDGTPVTQDDVIWSWNILGQAGANGRYRSAFSKVESVEKVGDRGIRFTIGAPDRELLMTLGFRPIMKSAQYADDESAFFRSGLNNIPITTAPYVITDFDPGRFVELSRNEDYWGADLPFRRGTNVIDTIRMEFFGDATAHFEAFKAGELSTMRETNAAKWARDYDFPAVRSGDIVLSEIPHQRPSGMTGFAMNTRRDLFDDWRVRQAMIEVFNFDYINNVINGGTQPRITSYYSNSPLGMEPGPAQGAVADLLEPFADSLLPGTIEGYNLPETDGRASNRKGLRAASRLLEDAGYTVENGVLTGPNGPVTFDILVQTGSSEVQSIADIYIESLKGLGIDARAVAIDSAQFTDRVTNYDFDMVWYQWGLSLSPGNEQLAYWGPDGVTAPVSRNVMGADDPAISEMIDAMLNADSQEGYVAAIRALDRVLTAGRYVVPIWHNPVSWIAHDKALTYPADRLPIYGDWIGFQPDVWWFEN</sequence>
<keyword evidence="6" id="KW-1185">Reference proteome</keyword>
<feature type="domain" description="Solute-binding protein family 5" evidence="4">
    <location>
        <begin position="124"/>
        <end position="532"/>
    </location>
</feature>
<comment type="similarity">
    <text evidence="2">Belongs to the bacterial solute-binding protein 5 family.</text>
</comment>
<dbReference type="GO" id="GO:0030288">
    <property type="term" value="C:outer membrane-bounded periplasmic space"/>
    <property type="evidence" value="ECO:0007669"/>
    <property type="project" value="TreeGrafter"/>
</dbReference>
<organism evidence="5 6">
    <name type="scientific">Jannaschia helgolandensis</name>
    <dbReference type="NCBI Taxonomy" id="188906"/>
    <lineage>
        <taxon>Bacteria</taxon>
        <taxon>Pseudomonadati</taxon>
        <taxon>Pseudomonadota</taxon>
        <taxon>Alphaproteobacteria</taxon>
        <taxon>Rhodobacterales</taxon>
        <taxon>Roseobacteraceae</taxon>
        <taxon>Jannaschia</taxon>
    </lineage>
</organism>